<dbReference type="Proteomes" id="UP000012073">
    <property type="component" value="Unassembled WGS sequence"/>
</dbReference>
<dbReference type="SUPFAM" id="SSF57850">
    <property type="entry name" value="RING/U-box"/>
    <property type="match status" value="1"/>
</dbReference>
<evidence type="ECO:0000256" key="3">
    <source>
        <dbReference type="ARBA" id="ARBA00022833"/>
    </source>
</evidence>
<evidence type="ECO:0000256" key="2">
    <source>
        <dbReference type="ARBA" id="ARBA00022771"/>
    </source>
</evidence>
<keyword evidence="7" id="KW-1185">Reference proteome</keyword>
<dbReference type="GO" id="GO:0008270">
    <property type="term" value="F:zinc ion binding"/>
    <property type="evidence" value="ECO:0007669"/>
    <property type="project" value="UniProtKB-KW"/>
</dbReference>
<evidence type="ECO:0000256" key="1">
    <source>
        <dbReference type="ARBA" id="ARBA00022723"/>
    </source>
</evidence>
<reference evidence="7" key="1">
    <citation type="journal article" date="2013" name="Proc. Natl. Acad. Sci. U.S.A.">
        <title>Genome structure and metabolic features in the red seaweed Chondrus crispus shed light on evolution of the Archaeplastida.</title>
        <authorList>
            <person name="Collen J."/>
            <person name="Porcel B."/>
            <person name="Carre W."/>
            <person name="Ball S.G."/>
            <person name="Chaparro C."/>
            <person name="Tonon T."/>
            <person name="Barbeyron T."/>
            <person name="Michel G."/>
            <person name="Noel B."/>
            <person name="Valentin K."/>
            <person name="Elias M."/>
            <person name="Artiguenave F."/>
            <person name="Arun A."/>
            <person name="Aury J.M."/>
            <person name="Barbosa-Neto J.F."/>
            <person name="Bothwell J.H."/>
            <person name="Bouget F.Y."/>
            <person name="Brillet L."/>
            <person name="Cabello-Hurtado F."/>
            <person name="Capella-Gutierrez S."/>
            <person name="Charrier B."/>
            <person name="Cladiere L."/>
            <person name="Cock J.M."/>
            <person name="Coelho S.M."/>
            <person name="Colleoni C."/>
            <person name="Czjzek M."/>
            <person name="Da Silva C."/>
            <person name="Delage L."/>
            <person name="Denoeud F."/>
            <person name="Deschamps P."/>
            <person name="Dittami S.M."/>
            <person name="Gabaldon T."/>
            <person name="Gachon C.M."/>
            <person name="Groisillier A."/>
            <person name="Herve C."/>
            <person name="Jabbari K."/>
            <person name="Katinka M."/>
            <person name="Kloareg B."/>
            <person name="Kowalczyk N."/>
            <person name="Labadie K."/>
            <person name="Leblanc C."/>
            <person name="Lopez P.J."/>
            <person name="McLachlan D.H."/>
            <person name="Meslet-Cladiere L."/>
            <person name="Moustafa A."/>
            <person name="Nehr Z."/>
            <person name="Nyvall Collen P."/>
            <person name="Panaud O."/>
            <person name="Partensky F."/>
            <person name="Poulain J."/>
            <person name="Rensing S.A."/>
            <person name="Rousvoal S."/>
            <person name="Samson G."/>
            <person name="Symeonidi A."/>
            <person name="Weissenbach J."/>
            <person name="Zambounis A."/>
            <person name="Wincker P."/>
            <person name="Boyen C."/>
        </authorList>
    </citation>
    <scope>NUCLEOTIDE SEQUENCE [LARGE SCALE GENOMIC DNA]</scope>
    <source>
        <strain evidence="7">cv. Stackhouse</strain>
    </source>
</reference>
<keyword evidence="3" id="KW-0862">Zinc</keyword>
<dbReference type="GO" id="GO:0006511">
    <property type="term" value="P:ubiquitin-dependent protein catabolic process"/>
    <property type="evidence" value="ECO:0007669"/>
    <property type="project" value="TreeGrafter"/>
</dbReference>
<protein>
    <recommendedName>
        <fullName evidence="5">RING-type domain-containing protein</fullName>
    </recommendedName>
</protein>
<dbReference type="PANTHER" id="PTHR45931:SF16">
    <property type="entry name" value="RING_U-BOX SUPERFAMILY PROTEIN"/>
    <property type="match status" value="1"/>
</dbReference>
<dbReference type="InterPro" id="IPR051834">
    <property type="entry name" value="RING_finger_E3_ligase"/>
</dbReference>
<dbReference type="OrthoDB" id="21204at2759"/>
<sequence>MSAFRRWARLRHRVRDEMDDNESLGLTYEELIELEERNVMCGLSKAELVGLGHFEAGKEHMNQTCHICLEGVEYAAVLVQLKCSHAYHKECIHKWLSRKRSCPTCRSEL</sequence>
<organism evidence="6 7">
    <name type="scientific">Chondrus crispus</name>
    <name type="common">Carrageen Irish moss</name>
    <name type="synonym">Polymorpha crispa</name>
    <dbReference type="NCBI Taxonomy" id="2769"/>
    <lineage>
        <taxon>Eukaryota</taxon>
        <taxon>Rhodophyta</taxon>
        <taxon>Florideophyceae</taxon>
        <taxon>Rhodymeniophycidae</taxon>
        <taxon>Gigartinales</taxon>
        <taxon>Gigartinaceae</taxon>
        <taxon>Chondrus</taxon>
    </lineage>
</organism>
<dbReference type="SMART" id="SM00184">
    <property type="entry name" value="RING"/>
    <property type="match status" value="1"/>
</dbReference>
<feature type="domain" description="RING-type" evidence="5">
    <location>
        <begin position="65"/>
        <end position="106"/>
    </location>
</feature>
<dbReference type="KEGG" id="ccp:CHC_T00005071001"/>
<dbReference type="PANTHER" id="PTHR45931">
    <property type="entry name" value="SI:CH211-59O9.10"/>
    <property type="match status" value="1"/>
</dbReference>
<keyword evidence="2 4" id="KW-0863">Zinc-finger</keyword>
<dbReference type="PhylomeDB" id="R7QF15"/>
<keyword evidence="1" id="KW-0479">Metal-binding</keyword>
<dbReference type="InterPro" id="IPR013083">
    <property type="entry name" value="Znf_RING/FYVE/PHD"/>
</dbReference>
<dbReference type="EMBL" id="HG001797">
    <property type="protein sequence ID" value="CDF36689.1"/>
    <property type="molecule type" value="Genomic_DNA"/>
</dbReference>
<evidence type="ECO:0000256" key="4">
    <source>
        <dbReference type="PROSITE-ProRule" id="PRU00175"/>
    </source>
</evidence>
<dbReference type="GO" id="GO:0061630">
    <property type="term" value="F:ubiquitin protein ligase activity"/>
    <property type="evidence" value="ECO:0007669"/>
    <property type="project" value="TreeGrafter"/>
</dbReference>
<dbReference type="InterPro" id="IPR001841">
    <property type="entry name" value="Znf_RING"/>
</dbReference>
<evidence type="ECO:0000313" key="6">
    <source>
        <dbReference type="EMBL" id="CDF36689.1"/>
    </source>
</evidence>
<accession>R7QF15</accession>
<dbReference type="GO" id="GO:0005634">
    <property type="term" value="C:nucleus"/>
    <property type="evidence" value="ECO:0007669"/>
    <property type="project" value="TreeGrafter"/>
</dbReference>
<dbReference type="STRING" id="2769.R7QF15"/>
<dbReference type="GeneID" id="17324225"/>
<dbReference type="PROSITE" id="PS50089">
    <property type="entry name" value="ZF_RING_2"/>
    <property type="match status" value="1"/>
</dbReference>
<proteinExistence type="predicted"/>
<dbReference type="Gene3D" id="3.30.40.10">
    <property type="entry name" value="Zinc/RING finger domain, C3HC4 (zinc finger)"/>
    <property type="match status" value="1"/>
</dbReference>
<evidence type="ECO:0000313" key="7">
    <source>
        <dbReference type="Proteomes" id="UP000012073"/>
    </source>
</evidence>
<dbReference type="RefSeq" id="XP_005716508.1">
    <property type="nucleotide sequence ID" value="XM_005716451.1"/>
</dbReference>
<evidence type="ECO:0000259" key="5">
    <source>
        <dbReference type="PROSITE" id="PS50089"/>
    </source>
</evidence>
<gene>
    <name evidence="6" type="ORF">CHC_T00005071001</name>
</gene>
<dbReference type="Pfam" id="PF13639">
    <property type="entry name" value="zf-RING_2"/>
    <property type="match status" value="1"/>
</dbReference>
<name>R7QF15_CHOCR</name>
<dbReference type="Gramene" id="CDF36689">
    <property type="protein sequence ID" value="CDF36689"/>
    <property type="gene ID" value="CHC_T00005071001"/>
</dbReference>
<dbReference type="AlphaFoldDB" id="R7QF15"/>